<organism evidence="7 8">
    <name type="scientific">Escherichia coli</name>
    <dbReference type="NCBI Taxonomy" id="562"/>
    <lineage>
        <taxon>Bacteria</taxon>
        <taxon>Pseudomonadati</taxon>
        <taxon>Pseudomonadota</taxon>
        <taxon>Gammaproteobacteria</taxon>
        <taxon>Enterobacterales</taxon>
        <taxon>Enterobacteriaceae</taxon>
        <taxon>Escherichia</taxon>
    </lineage>
</organism>
<dbReference type="InterPro" id="IPR035895">
    <property type="entry name" value="HPr-like_sf"/>
</dbReference>
<dbReference type="InterPro" id="IPR050893">
    <property type="entry name" value="Sugar_PTS"/>
</dbReference>
<proteinExistence type="predicted"/>
<dbReference type="GO" id="GO:0005886">
    <property type="term" value="C:plasma membrane"/>
    <property type="evidence" value="ECO:0007669"/>
    <property type="project" value="TreeGrafter"/>
</dbReference>
<dbReference type="InterPro" id="IPR001020">
    <property type="entry name" value="PTS_HPr_His_P_site"/>
</dbReference>
<keyword evidence="4" id="KW-0808">Transferase</keyword>
<evidence type="ECO:0000256" key="5">
    <source>
        <dbReference type="ARBA" id="ARBA00022683"/>
    </source>
</evidence>
<dbReference type="PANTHER" id="PTHR30181">
    <property type="entry name" value="MANNITOL PERMEASE IIC COMPONENT"/>
    <property type="match status" value="1"/>
</dbReference>
<dbReference type="Proteomes" id="UP000514754">
    <property type="component" value="Chromosome"/>
</dbReference>
<evidence type="ECO:0000256" key="4">
    <source>
        <dbReference type="ARBA" id="ARBA00022679"/>
    </source>
</evidence>
<evidence type="ECO:0000313" key="7">
    <source>
        <dbReference type="EMBL" id="QMO42016.1"/>
    </source>
</evidence>
<keyword evidence="3" id="KW-0762">Sugar transport</keyword>
<evidence type="ECO:0000313" key="8">
    <source>
        <dbReference type="Proteomes" id="UP000514754"/>
    </source>
</evidence>
<dbReference type="EMBL" id="CP057906">
    <property type="protein sequence ID" value="QMO42016.1"/>
    <property type="molecule type" value="Genomic_DNA"/>
</dbReference>
<keyword evidence="1" id="KW-0813">Transport</keyword>
<evidence type="ECO:0000256" key="3">
    <source>
        <dbReference type="ARBA" id="ARBA00022597"/>
    </source>
</evidence>
<dbReference type="Gene3D" id="3.30.1340.10">
    <property type="entry name" value="HPr-like"/>
    <property type="match status" value="1"/>
</dbReference>
<evidence type="ECO:0000256" key="2">
    <source>
        <dbReference type="ARBA" id="ARBA00022553"/>
    </source>
</evidence>
<protein>
    <submittedName>
        <fullName evidence="7">HPr family phosphocarrier protein</fullName>
    </submittedName>
</protein>
<dbReference type="PANTHER" id="PTHR30181:SF2">
    <property type="entry name" value="PTS SYSTEM MANNITOL-SPECIFIC EIICBA COMPONENT"/>
    <property type="match status" value="1"/>
</dbReference>
<evidence type="ECO:0000256" key="1">
    <source>
        <dbReference type="ARBA" id="ARBA00022448"/>
    </source>
</evidence>
<dbReference type="AlphaFoldDB" id="A0A085P931"/>
<dbReference type="PROSITE" id="PS00369">
    <property type="entry name" value="PTS_HPR_HIS"/>
    <property type="match status" value="1"/>
</dbReference>
<dbReference type="RefSeq" id="WP_023308440.1">
    <property type="nucleotide sequence ID" value="NZ_BGFR01000077.1"/>
</dbReference>
<dbReference type="CDD" id="cd00367">
    <property type="entry name" value="PTS-HPr_like"/>
    <property type="match status" value="1"/>
</dbReference>
<gene>
    <name evidence="7" type="ORF">HVW43_17655</name>
</gene>
<keyword evidence="5" id="KW-0598">Phosphotransferase system</keyword>
<dbReference type="PRINTS" id="PR00107">
    <property type="entry name" value="PHOSPHOCPHPR"/>
</dbReference>
<feature type="domain" description="HPr" evidence="6">
    <location>
        <begin position="6"/>
        <end position="95"/>
    </location>
</feature>
<name>A0A085P931_ECOLX</name>
<reference evidence="7 8" key="1">
    <citation type="submission" date="2020-06" db="EMBL/GenBank/DDBJ databases">
        <title>REHAB project genomes.</title>
        <authorList>
            <person name="Shaw L.P."/>
        </authorList>
    </citation>
    <scope>NUCLEOTIDE SEQUENCE [LARGE SCALE GENOMIC DNA]</scope>
    <source>
        <strain evidence="7 8">RHB10-C12</strain>
    </source>
</reference>
<dbReference type="InterPro" id="IPR000032">
    <property type="entry name" value="HPr-like"/>
</dbReference>
<keyword evidence="2" id="KW-0597">Phosphoprotein</keyword>
<dbReference type="Pfam" id="PF00381">
    <property type="entry name" value="PTS-HPr"/>
    <property type="match status" value="1"/>
</dbReference>
<dbReference type="GO" id="GO:0009401">
    <property type="term" value="P:phosphoenolpyruvate-dependent sugar phosphotransferase system"/>
    <property type="evidence" value="ECO:0007669"/>
    <property type="project" value="UniProtKB-KW"/>
</dbReference>
<dbReference type="GO" id="GO:0090563">
    <property type="term" value="F:protein-phosphocysteine-sugar phosphotransferase activity"/>
    <property type="evidence" value="ECO:0007669"/>
    <property type="project" value="TreeGrafter"/>
</dbReference>
<accession>A0A085P931</accession>
<dbReference type="PROSITE" id="PS51350">
    <property type="entry name" value="PTS_HPR_DOM"/>
    <property type="match status" value="1"/>
</dbReference>
<dbReference type="SUPFAM" id="SSF55594">
    <property type="entry name" value="HPr-like"/>
    <property type="match status" value="1"/>
</dbReference>
<sequence length="95" mass="10405">MMSESTCSANFIIKNEHGIHARPGAYMVNILKPFNCAVKIANLSRNDHYVNAKSLMALMSLGIKNGHEVSVIFDGEDAQRALQQLSTEIENGLGE</sequence>
<dbReference type="NCBIfam" id="TIGR01003">
    <property type="entry name" value="PTS_HPr_family"/>
    <property type="match status" value="1"/>
</dbReference>
<evidence type="ECO:0000259" key="6">
    <source>
        <dbReference type="PROSITE" id="PS51350"/>
    </source>
</evidence>